<organism evidence="2">
    <name type="scientific">marine metagenome</name>
    <dbReference type="NCBI Taxonomy" id="408172"/>
    <lineage>
        <taxon>unclassified sequences</taxon>
        <taxon>metagenomes</taxon>
        <taxon>ecological metagenomes</taxon>
    </lineage>
</organism>
<evidence type="ECO:0000313" key="2">
    <source>
        <dbReference type="EMBL" id="SVA14372.1"/>
    </source>
</evidence>
<sequence>MAEQLTMPGSIPLGPQTIKPPSPDGKQPTMGTPNPLEKYFRQPKVYIKLPSKGNWYPDGAIDMSENDELPVFAMTARDELVFKTPDALLNGQATVDVIQSCVPAIKDAWGMPTIDLDTVLVGIRIATYGEKLTLNTRVPNTKPPIEKDFELDLRIVLDKFGSANFHNVINNAGMKITIRPQTYREFTRTAIKTFEEQRLFQTVNDTGMDDETKLVKFNESFVKLTGITIDVVTSSIMQIQVDDQIVVDPNHIAEFIAKADKQFYKAIVDHVEKQREQFNMEPVKVQATDEELKAGAPANYEIPVSFDHSNFFA</sequence>
<dbReference type="Pfam" id="PF12322">
    <property type="entry name" value="T4_baseplate"/>
    <property type="match status" value="1"/>
</dbReference>
<name>A0A381TDZ4_9ZZZZ</name>
<dbReference type="AlphaFoldDB" id="A0A381TDZ4"/>
<dbReference type="InterPro" id="IPR024364">
    <property type="entry name" value="Baseplate_phage_T4-like"/>
</dbReference>
<gene>
    <name evidence="2" type="ORF">METZ01_LOCUS67226</name>
</gene>
<protein>
    <submittedName>
        <fullName evidence="2">Uncharacterized protein</fullName>
    </submittedName>
</protein>
<dbReference type="EMBL" id="UINC01004443">
    <property type="protein sequence ID" value="SVA14372.1"/>
    <property type="molecule type" value="Genomic_DNA"/>
</dbReference>
<proteinExistence type="predicted"/>
<accession>A0A381TDZ4</accession>
<feature type="region of interest" description="Disordered" evidence="1">
    <location>
        <begin position="1"/>
        <end position="35"/>
    </location>
</feature>
<evidence type="ECO:0000256" key="1">
    <source>
        <dbReference type="SAM" id="MobiDB-lite"/>
    </source>
</evidence>
<reference evidence="2" key="1">
    <citation type="submission" date="2018-05" db="EMBL/GenBank/DDBJ databases">
        <authorList>
            <person name="Lanie J.A."/>
            <person name="Ng W.-L."/>
            <person name="Kazmierczak K.M."/>
            <person name="Andrzejewski T.M."/>
            <person name="Davidsen T.M."/>
            <person name="Wayne K.J."/>
            <person name="Tettelin H."/>
            <person name="Glass J.I."/>
            <person name="Rusch D."/>
            <person name="Podicherti R."/>
            <person name="Tsui H.-C.T."/>
            <person name="Winkler M.E."/>
        </authorList>
    </citation>
    <scope>NUCLEOTIDE SEQUENCE</scope>
</reference>